<dbReference type="PANTHER" id="PTHR40130">
    <property type="entry name" value="EXPRESSED PROTEIN"/>
    <property type="match status" value="1"/>
</dbReference>
<feature type="region of interest" description="Disordered" evidence="1">
    <location>
        <begin position="435"/>
        <end position="477"/>
    </location>
</feature>
<evidence type="ECO:0000256" key="1">
    <source>
        <dbReference type="SAM" id="MobiDB-lite"/>
    </source>
</evidence>
<feature type="region of interest" description="Disordered" evidence="1">
    <location>
        <begin position="75"/>
        <end position="119"/>
    </location>
</feature>
<feature type="compositionally biased region" description="Low complexity" evidence="1">
    <location>
        <begin position="80"/>
        <end position="89"/>
    </location>
</feature>
<feature type="region of interest" description="Disordered" evidence="1">
    <location>
        <begin position="262"/>
        <end position="296"/>
    </location>
</feature>
<dbReference type="EMBL" id="JBFTWV010000114">
    <property type="protein sequence ID" value="KAL2786612.1"/>
    <property type="molecule type" value="Genomic_DNA"/>
</dbReference>
<evidence type="ECO:0000313" key="2">
    <source>
        <dbReference type="EMBL" id="KAL2786612.1"/>
    </source>
</evidence>
<protein>
    <submittedName>
        <fullName evidence="2">Uncharacterized protein</fullName>
    </submittedName>
</protein>
<organism evidence="2 3">
    <name type="scientific">Aspergillus keveii</name>
    <dbReference type="NCBI Taxonomy" id="714993"/>
    <lineage>
        <taxon>Eukaryota</taxon>
        <taxon>Fungi</taxon>
        <taxon>Dikarya</taxon>
        <taxon>Ascomycota</taxon>
        <taxon>Pezizomycotina</taxon>
        <taxon>Eurotiomycetes</taxon>
        <taxon>Eurotiomycetidae</taxon>
        <taxon>Eurotiales</taxon>
        <taxon>Aspergillaceae</taxon>
        <taxon>Aspergillus</taxon>
        <taxon>Aspergillus subgen. Nidulantes</taxon>
    </lineage>
</organism>
<feature type="compositionally biased region" description="Basic and acidic residues" evidence="1">
    <location>
        <begin position="519"/>
        <end position="528"/>
    </location>
</feature>
<feature type="compositionally biased region" description="Polar residues" evidence="1">
    <location>
        <begin position="539"/>
        <end position="548"/>
    </location>
</feature>
<name>A0ABR4FUE9_9EURO</name>
<sequence>MEAAPLTLAHTHARNAVLETRKSNPVAASEEHDLAAGEFATAAQSSKDREALRTLHLLEQHHKKLAQILRFQHENPPSEAATSAAAAAAGIHPQTLSSDSAASKADAHQLPPKLAGAPRLVKRESSALANNLASARGIPTQPRRSSPASPTLSSQQAGAKMTDGPAKIRISESRLRGTQTPGQRERTSRTPSQKQPWSPPSGSPTDITSQQYVPARVGESTRPSYRQANAEEPFQRFYSTFEGLISKISAPLAFAGLPLGTDNSSASATRKSSAETRVDRQTAVSDRSGSSTEPDISRIFSRAALKAIRESGGGGGGMGAGNPAESFYVVPTTGGTVSYAGILTRAEKEARRNSLDEIEDDFVDARETPSSPELLQTSKGKGKARASRSSKLTSMQPPKTLEELQMENEALRHLSDTLSKRLHMWEVNAQSSSMALQQSLKAMHHMPSPEQHPQSTPSVPSPTALSSAPAASSEQDLRIKELEEMVRRHEKDLDQAGKENQRLQIHLDKHKARWANLKENARARRAEIEGGNGGAGNASGDTTQQSAVETAKTEGGEDKASTESDGRTGDA</sequence>
<feature type="compositionally biased region" description="Low complexity" evidence="1">
    <location>
        <begin position="455"/>
        <end position="473"/>
    </location>
</feature>
<feature type="compositionally biased region" description="Polar residues" evidence="1">
    <location>
        <begin position="282"/>
        <end position="294"/>
    </location>
</feature>
<feature type="compositionally biased region" description="Basic and acidic residues" evidence="1">
    <location>
        <begin position="551"/>
        <end position="571"/>
    </location>
</feature>
<keyword evidence="3" id="KW-1185">Reference proteome</keyword>
<dbReference type="Proteomes" id="UP001610563">
    <property type="component" value="Unassembled WGS sequence"/>
</dbReference>
<feature type="region of interest" description="Disordered" evidence="1">
    <location>
        <begin position="516"/>
        <end position="571"/>
    </location>
</feature>
<dbReference type="PANTHER" id="PTHR40130:SF1">
    <property type="entry name" value="SPINDLE POLE BODY-ASSOCIATED PROTEIN CUT12 DOMAIN-CONTAINING PROTEIN"/>
    <property type="match status" value="1"/>
</dbReference>
<evidence type="ECO:0000313" key="3">
    <source>
        <dbReference type="Proteomes" id="UP001610563"/>
    </source>
</evidence>
<comment type="caution">
    <text evidence="2">The sequence shown here is derived from an EMBL/GenBank/DDBJ whole genome shotgun (WGS) entry which is preliminary data.</text>
</comment>
<feature type="compositionally biased region" description="Polar residues" evidence="1">
    <location>
        <begin position="262"/>
        <end position="271"/>
    </location>
</feature>
<feature type="region of interest" description="Disordered" evidence="1">
    <location>
        <begin position="362"/>
        <end position="400"/>
    </location>
</feature>
<feature type="compositionally biased region" description="Polar residues" evidence="1">
    <location>
        <begin position="368"/>
        <end position="379"/>
    </location>
</feature>
<accession>A0ABR4FUE9</accession>
<reference evidence="2 3" key="1">
    <citation type="submission" date="2024-07" db="EMBL/GenBank/DDBJ databases">
        <title>Section-level genome sequencing and comparative genomics of Aspergillus sections Usti and Cavernicolus.</title>
        <authorList>
            <consortium name="Lawrence Berkeley National Laboratory"/>
            <person name="Nybo J.L."/>
            <person name="Vesth T.C."/>
            <person name="Theobald S."/>
            <person name="Frisvad J.C."/>
            <person name="Larsen T.O."/>
            <person name="Kjaerboelling I."/>
            <person name="Rothschild-Mancinelli K."/>
            <person name="Lyhne E.K."/>
            <person name="Kogle M.E."/>
            <person name="Barry K."/>
            <person name="Clum A."/>
            <person name="Na H."/>
            <person name="Ledsgaard L."/>
            <person name="Lin J."/>
            <person name="Lipzen A."/>
            <person name="Kuo A."/>
            <person name="Riley R."/>
            <person name="Mondo S."/>
            <person name="Labutti K."/>
            <person name="Haridas S."/>
            <person name="Pangalinan J."/>
            <person name="Salamov A.A."/>
            <person name="Simmons B.A."/>
            <person name="Magnuson J.K."/>
            <person name="Chen J."/>
            <person name="Drula E."/>
            <person name="Henrissat B."/>
            <person name="Wiebenga A."/>
            <person name="Lubbers R.J."/>
            <person name="Gomes A.C."/>
            <person name="Makela M.R."/>
            <person name="Stajich J."/>
            <person name="Grigoriev I.V."/>
            <person name="Mortensen U.H."/>
            <person name="De Vries R.P."/>
            <person name="Baker S.E."/>
            <person name="Andersen M.R."/>
        </authorList>
    </citation>
    <scope>NUCLEOTIDE SEQUENCE [LARGE SCALE GENOMIC DNA]</scope>
    <source>
        <strain evidence="2 3">CBS 209.92</strain>
    </source>
</reference>
<feature type="compositionally biased region" description="Polar residues" evidence="1">
    <location>
        <begin position="142"/>
        <end position="157"/>
    </location>
</feature>
<dbReference type="Gene3D" id="1.20.58.80">
    <property type="entry name" value="Phosphotransferase system, lactose/cellobiose-type IIA subunit"/>
    <property type="match status" value="1"/>
</dbReference>
<gene>
    <name evidence="2" type="ORF">BJX66DRAFT_28381</name>
</gene>
<proteinExistence type="predicted"/>
<feature type="region of interest" description="Disordered" evidence="1">
    <location>
        <begin position="133"/>
        <end position="209"/>
    </location>
</feature>